<dbReference type="eggNOG" id="COG1476">
    <property type="taxonomic scope" value="Bacteria"/>
</dbReference>
<name>Q6LHP3_PHOPR</name>
<evidence type="ECO:0000313" key="2">
    <source>
        <dbReference type="Proteomes" id="UP000000593"/>
    </source>
</evidence>
<dbReference type="AlphaFoldDB" id="Q6LHP3"/>
<gene>
    <name evidence="1" type="ordered locus">PBPRB1316</name>
</gene>
<dbReference type="HOGENOM" id="CLU_1064971_0_0_6"/>
<dbReference type="Proteomes" id="UP000000593">
    <property type="component" value="Chromosome 2"/>
</dbReference>
<proteinExistence type="predicted"/>
<organism evidence="1 2">
    <name type="scientific">Photobacterium profundum (strain SS9)</name>
    <dbReference type="NCBI Taxonomy" id="298386"/>
    <lineage>
        <taxon>Bacteria</taxon>
        <taxon>Pseudomonadati</taxon>
        <taxon>Pseudomonadota</taxon>
        <taxon>Gammaproteobacteria</taxon>
        <taxon>Vibrionales</taxon>
        <taxon>Vibrionaceae</taxon>
        <taxon>Photobacterium</taxon>
    </lineage>
</organism>
<dbReference type="KEGG" id="ppr:PBPRB1316"/>
<reference evidence="2" key="1">
    <citation type="journal article" date="2005" name="Science">
        <title>Life at depth: Photobacterium profundum genome sequence and expression analysis.</title>
        <authorList>
            <person name="Vezzi A."/>
            <person name="Campanaro S."/>
            <person name="D'Angelo M."/>
            <person name="Simonato F."/>
            <person name="Vitulo N."/>
            <person name="Lauro F.M."/>
            <person name="Cestaro A."/>
            <person name="Malacrida G."/>
            <person name="Simionati B."/>
            <person name="Cannata N."/>
            <person name="Romualdi C."/>
            <person name="Bartlett D.H."/>
            <person name="Valle G."/>
        </authorList>
    </citation>
    <scope>NUCLEOTIDE SEQUENCE [LARGE SCALE GENOMIC DNA]</scope>
    <source>
        <strain evidence="2">ATCC BAA-1253 / SS9</strain>
    </source>
</reference>
<dbReference type="RefSeq" id="WP_011221368.1">
    <property type="nucleotide sequence ID" value="NC_006371.1"/>
</dbReference>
<evidence type="ECO:0000313" key="1">
    <source>
        <dbReference type="EMBL" id="CAG23187.1"/>
    </source>
</evidence>
<accession>Q6LHP3</accession>
<sequence>MKLFSCKFTTLECHPDHVVQGTEQQITVFVKCKYQKDVRELAEKELSFWDREHHQDYKTSKIGTATTTQYQHYLSEREQSGFESDTALSEMDDPVLFSYIGLIQDTLYRLDNDFADTCPIEIRQEMAEKLECAFNEHIENTPDFNIDATKREFLEVEWDDYEAVRQTLLNLRCLRVLLREVAHINIKGSQPALSEPVKHKHTDNLDYGHFADVKKKPDQYTTDAAANKIHSLMGGNVEIDDIRMIVSFIKDHQVPYLIFTQ</sequence>
<protein>
    <submittedName>
        <fullName evidence="1">Uncharacterized protein</fullName>
    </submittedName>
</protein>
<dbReference type="EMBL" id="CR378679">
    <property type="protein sequence ID" value="CAG23187.1"/>
    <property type="molecule type" value="Genomic_DNA"/>
</dbReference>
<keyword evidence="2" id="KW-1185">Reference proteome</keyword>